<gene>
    <name evidence="2" type="ORF">FYJ29_11150</name>
</gene>
<dbReference type="Proteomes" id="UP000483362">
    <property type="component" value="Unassembled WGS sequence"/>
</dbReference>
<sequence length="59" mass="6289">MPCFFCASPSHLATGGKQHPSTASRPDLNTSTLAEAMSRHLQPLAQSTAADVEPSDRHK</sequence>
<feature type="compositionally biased region" description="Polar residues" evidence="1">
    <location>
        <begin position="19"/>
        <end position="30"/>
    </location>
</feature>
<evidence type="ECO:0000313" key="3">
    <source>
        <dbReference type="Proteomes" id="UP000483362"/>
    </source>
</evidence>
<keyword evidence="3" id="KW-1185">Reference proteome</keyword>
<feature type="region of interest" description="Disordered" evidence="1">
    <location>
        <begin position="40"/>
        <end position="59"/>
    </location>
</feature>
<evidence type="ECO:0000256" key="1">
    <source>
        <dbReference type="SAM" id="MobiDB-lite"/>
    </source>
</evidence>
<dbReference type="RefSeq" id="WP_154327479.1">
    <property type="nucleotide sequence ID" value="NZ_CP045696.1"/>
</dbReference>
<accession>A0A6L5XFP2</accession>
<dbReference type="EMBL" id="VULT01000019">
    <property type="protein sequence ID" value="MSS18310.1"/>
    <property type="molecule type" value="Genomic_DNA"/>
</dbReference>
<organism evidence="2 3">
    <name type="scientific">Sodaliphilus pleomorphus</name>
    <dbReference type="NCBI Taxonomy" id="2606626"/>
    <lineage>
        <taxon>Bacteria</taxon>
        <taxon>Pseudomonadati</taxon>
        <taxon>Bacteroidota</taxon>
        <taxon>Bacteroidia</taxon>
        <taxon>Bacteroidales</taxon>
        <taxon>Muribaculaceae</taxon>
        <taxon>Sodaliphilus</taxon>
    </lineage>
</organism>
<proteinExistence type="predicted"/>
<evidence type="ECO:0000313" key="2">
    <source>
        <dbReference type="EMBL" id="MSS18310.1"/>
    </source>
</evidence>
<dbReference type="AlphaFoldDB" id="A0A6L5XFP2"/>
<protein>
    <submittedName>
        <fullName evidence="2">Uncharacterized protein</fullName>
    </submittedName>
</protein>
<feature type="region of interest" description="Disordered" evidence="1">
    <location>
        <begin position="10"/>
        <end position="30"/>
    </location>
</feature>
<name>A0A6L5XFP2_9BACT</name>
<comment type="caution">
    <text evidence="2">The sequence shown here is derived from an EMBL/GenBank/DDBJ whole genome shotgun (WGS) entry which is preliminary data.</text>
</comment>
<reference evidence="2 3" key="1">
    <citation type="submission" date="2019-08" db="EMBL/GenBank/DDBJ databases">
        <title>In-depth cultivation of the pig gut microbiome towards novel bacterial diversity and tailored functional studies.</title>
        <authorList>
            <person name="Wylensek D."/>
            <person name="Hitch T.C.A."/>
            <person name="Clavel T."/>
        </authorList>
    </citation>
    <scope>NUCLEOTIDE SEQUENCE [LARGE SCALE GENOMIC DNA]</scope>
    <source>
        <strain evidence="2 3">Oil-RF-744-WCA-WT-10</strain>
    </source>
</reference>